<proteinExistence type="predicted"/>
<dbReference type="InterPro" id="IPR026906">
    <property type="entry name" value="LRR_5"/>
</dbReference>
<name>A0A0D3IQQ8_EMIH1</name>
<sequence>MAPFAYCSSLAAVTLPDSLASIGDGAFAYYCRRPSPPSRAASTQSGGYALEGCSSLTEVSCRGQPRLHRRLFGCKSLTTVSLPLPDGLTTIGDGAFCGCPLDAESLWWDETAAAAGGRAARRDWPR</sequence>
<dbReference type="InterPro" id="IPR032675">
    <property type="entry name" value="LRR_dom_sf"/>
</dbReference>
<dbReference type="Proteomes" id="UP000013827">
    <property type="component" value="Unassembled WGS sequence"/>
</dbReference>
<dbReference type="Pfam" id="PF13306">
    <property type="entry name" value="LRR_5"/>
    <property type="match status" value="1"/>
</dbReference>
<dbReference type="Gene3D" id="3.80.10.10">
    <property type="entry name" value="Ribonuclease Inhibitor"/>
    <property type="match status" value="1"/>
</dbReference>
<reference evidence="1" key="2">
    <citation type="submission" date="2024-10" db="UniProtKB">
        <authorList>
            <consortium name="EnsemblProtists"/>
        </authorList>
    </citation>
    <scope>IDENTIFICATION</scope>
</reference>
<protein>
    <submittedName>
        <fullName evidence="1">Uncharacterized protein</fullName>
    </submittedName>
</protein>
<dbReference type="STRING" id="2903.R1BTY0"/>
<reference evidence="2" key="1">
    <citation type="journal article" date="2013" name="Nature">
        <title>Pan genome of the phytoplankton Emiliania underpins its global distribution.</title>
        <authorList>
            <person name="Read B.A."/>
            <person name="Kegel J."/>
            <person name="Klute M.J."/>
            <person name="Kuo A."/>
            <person name="Lefebvre S.C."/>
            <person name="Maumus F."/>
            <person name="Mayer C."/>
            <person name="Miller J."/>
            <person name="Monier A."/>
            <person name="Salamov A."/>
            <person name="Young J."/>
            <person name="Aguilar M."/>
            <person name="Claverie J.M."/>
            <person name="Frickenhaus S."/>
            <person name="Gonzalez K."/>
            <person name="Herman E.K."/>
            <person name="Lin Y.C."/>
            <person name="Napier J."/>
            <person name="Ogata H."/>
            <person name="Sarno A.F."/>
            <person name="Shmutz J."/>
            <person name="Schroeder D."/>
            <person name="de Vargas C."/>
            <person name="Verret F."/>
            <person name="von Dassow P."/>
            <person name="Valentin K."/>
            <person name="Van de Peer Y."/>
            <person name="Wheeler G."/>
            <person name="Dacks J.B."/>
            <person name="Delwiche C.F."/>
            <person name="Dyhrman S.T."/>
            <person name="Glockner G."/>
            <person name="John U."/>
            <person name="Richards T."/>
            <person name="Worden A.Z."/>
            <person name="Zhang X."/>
            <person name="Grigoriev I.V."/>
            <person name="Allen A.E."/>
            <person name="Bidle K."/>
            <person name="Borodovsky M."/>
            <person name="Bowler C."/>
            <person name="Brownlee C."/>
            <person name="Cock J.M."/>
            <person name="Elias M."/>
            <person name="Gladyshev V.N."/>
            <person name="Groth M."/>
            <person name="Guda C."/>
            <person name="Hadaegh A."/>
            <person name="Iglesias-Rodriguez M.D."/>
            <person name="Jenkins J."/>
            <person name="Jones B.M."/>
            <person name="Lawson T."/>
            <person name="Leese F."/>
            <person name="Lindquist E."/>
            <person name="Lobanov A."/>
            <person name="Lomsadze A."/>
            <person name="Malik S.B."/>
            <person name="Marsh M.E."/>
            <person name="Mackinder L."/>
            <person name="Mock T."/>
            <person name="Mueller-Roeber B."/>
            <person name="Pagarete A."/>
            <person name="Parker M."/>
            <person name="Probert I."/>
            <person name="Quesneville H."/>
            <person name="Raines C."/>
            <person name="Rensing S.A."/>
            <person name="Riano-Pachon D.M."/>
            <person name="Richier S."/>
            <person name="Rokitta S."/>
            <person name="Shiraiwa Y."/>
            <person name="Soanes D.M."/>
            <person name="van der Giezen M."/>
            <person name="Wahlund T.M."/>
            <person name="Williams B."/>
            <person name="Wilson W."/>
            <person name="Wolfe G."/>
            <person name="Wurch L.L."/>
        </authorList>
    </citation>
    <scope>NUCLEOTIDE SEQUENCE</scope>
</reference>
<dbReference type="GeneID" id="17259674"/>
<evidence type="ECO:0000313" key="1">
    <source>
        <dbReference type="EnsemblProtists" id="EOD13593"/>
    </source>
</evidence>
<organism evidence="1 2">
    <name type="scientific">Emiliania huxleyi (strain CCMP1516)</name>
    <dbReference type="NCBI Taxonomy" id="280463"/>
    <lineage>
        <taxon>Eukaryota</taxon>
        <taxon>Haptista</taxon>
        <taxon>Haptophyta</taxon>
        <taxon>Prymnesiophyceae</taxon>
        <taxon>Isochrysidales</taxon>
        <taxon>Noelaerhabdaceae</taxon>
        <taxon>Emiliania</taxon>
    </lineage>
</organism>
<dbReference type="EnsemblProtists" id="EOD13593">
    <property type="protein sequence ID" value="EOD13593"/>
    <property type="gene ID" value="EMIHUDRAFT_212731"/>
</dbReference>
<dbReference type="RefSeq" id="XP_005766022.1">
    <property type="nucleotide sequence ID" value="XM_005765965.1"/>
</dbReference>
<dbReference type="PaxDb" id="2903-EOD13593"/>
<dbReference type="KEGG" id="ehx:EMIHUDRAFT_212731"/>
<evidence type="ECO:0000313" key="2">
    <source>
        <dbReference type="Proteomes" id="UP000013827"/>
    </source>
</evidence>
<dbReference type="HOGENOM" id="CLU_1985774_0_0_1"/>
<keyword evidence="2" id="KW-1185">Reference proteome</keyword>
<accession>A0A0D3IQQ8</accession>
<dbReference type="AlphaFoldDB" id="A0A0D3IQQ8"/>